<evidence type="ECO:0000313" key="3">
    <source>
        <dbReference type="EMBL" id="CUV02242.1"/>
    </source>
</evidence>
<dbReference type="PANTHER" id="PTHR46112:SF2">
    <property type="entry name" value="XAA-PRO AMINOPEPTIDASE P-RELATED"/>
    <property type="match status" value="1"/>
</dbReference>
<dbReference type="GO" id="GO:0004177">
    <property type="term" value="F:aminopeptidase activity"/>
    <property type="evidence" value="ECO:0007669"/>
    <property type="project" value="UniProtKB-KW"/>
</dbReference>
<organism evidence="3">
    <name type="scientific">hydrothermal vent metagenome</name>
    <dbReference type="NCBI Taxonomy" id="652676"/>
    <lineage>
        <taxon>unclassified sequences</taxon>
        <taxon>metagenomes</taxon>
        <taxon>ecological metagenomes</taxon>
    </lineage>
</organism>
<dbReference type="InterPro" id="IPR000587">
    <property type="entry name" value="Creatinase_N"/>
</dbReference>
<accession>A0A160V8I6</accession>
<dbReference type="Gene3D" id="3.90.230.10">
    <property type="entry name" value="Creatinase/methionine aminopeptidase superfamily"/>
    <property type="match status" value="1"/>
</dbReference>
<gene>
    <name evidence="3" type="ORF">MGWOODY_Clf1743</name>
</gene>
<dbReference type="InterPro" id="IPR050659">
    <property type="entry name" value="Peptidase_M24B"/>
</dbReference>
<dbReference type="SUPFAM" id="SSF53092">
    <property type="entry name" value="Creatinase/prolidase N-terminal domain"/>
    <property type="match status" value="1"/>
</dbReference>
<keyword evidence="3" id="KW-0645">Protease</keyword>
<dbReference type="CDD" id="cd01066">
    <property type="entry name" value="APP_MetAP"/>
    <property type="match status" value="1"/>
</dbReference>
<sequence>MNETLGNLDSLRTAMDNGEFDAIIAMSPENVPYTAGVGIWSQKVIRDRLALVVWPREGEPTLIVATNEEGYVREKSWITDVRAYSQHQDSPIKLLSDVLQEKGMGAGRIGFEPAYLTTDYYLELLGTMPEAKLESCEPMLQKVRMIKTDTEIDLLCRAATSTERALMATYSTARPGEKERDLVARLGANILQSGAELPSFLFFTVGPNTGYAHPDPTDIELQPNDVLKADCGGWFSGYFSDIGRTVVVGKATDEQHSIYNRLAEVHRKTIATMAPGTPANEVFRQNKEFYKEADIEFNLPFAGHGLGLYIHEMPMLADYDGTPLAPNMVFAVETRVRWPGVQGFHIEDLVVIREDGPEIITKFMDTSRLMEL</sequence>
<evidence type="ECO:0000259" key="2">
    <source>
        <dbReference type="Pfam" id="PF01321"/>
    </source>
</evidence>
<dbReference type="AlphaFoldDB" id="A0A160V8I6"/>
<dbReference type="InterPro" id="IPR029149">
    <property type="entry name" value="Creatin/AminoP/Spt16_N"/>
</dbReference>
<keyword evidence="3" id="KW-0378">Hydrolase</keyword>
<keyword evidence="3" id="KW-0031">Aminopeptidase</keyword>
<feature type="domain" description="Peptidase M24" evidence="1">
    <location>
        <begin position="157"/>
        <end position="354"/>
    </location>
</feature>
<name>A0A160V8I6_9ZZZZ</name>
<evidence type="ECO:0000259" key="1">
    <source>
        <dbReference type="Pfam" id="PF00557"/>
    </source>
</evidence>
<feature type="domain" description="Creatinase N-terminal" evidence="2">
    <location>
        <begin position="8"/>
        <end position="146"/>
    </location>
</feature>
<reference evidence="3" key="1">
    <citation type="submission" date="2015-10" db="EMBL/GenBank/DDBJ databases">
        <authorList>
            <person name="Gilbert D.G."/>
        </authorList>
    </citation>
    <scope>NUCLEOTIDE SEQUENCE</scope>
</reference>
<dbReference type="SUPFAM" id="SSF55920">
    <property type="entry name" value="Creatinase/aminopeptidase"/>
    <property type="match status" value="1"/>
</dbReference>
<dbReference type="PANTHER" id="PTHR46112">
    <property type="entry name" value="AMINOPEPTIDASE"/>
    <property type="match status" value="1"/>
</dbReference>
<dbReference type="EMBL" id="FAXA01000207">
    <property type="protein sequence ID" value="CUV02242.1"/>
    <property type="molecule type" value="Genomic_DNA"/>
</dbReference>
<dbReference type="Gene3D" id="3.40.350.10">
    <property type="entry name" value="Creatinase/prolidase N-terminal domain"/>
    <property type="match status" value="1"/>
</dbReference>
<dbReference type="Pfam" id="PF00557">
    <property type="entry name" value="Peptidase_M24"/>
    <property type="match status" value="1"/>
</dbReference>
<proteinExistence type="predicted"/>
<dbReference type="InterPro" id="IPR036005">
    <property type="entry name" value="Creatinase/aminopeptidase-like"/>
</dbReference>
<dbReference type="Pfam" id="PF01321">
    <property type="entry name" value="Creatinase_N"/>
    <property type="match status" value="1"/>
</dbReference>
<protein>
    <submittedName>
        <fullName evidence="3">Aminopeptidase YpdF (MP-, MA-, MS-, AP-, NP-specific)</fullName>
    </submittedName>
</protein>
<dbReference type="InterPro" id="IPR000994">
    <property type="entry name" value="Pept_M24"/>
</dbReference>